<evidence type="ECO:0000313" key="2">
    <source>
        <dbReference type="EMBL" id="GFS69788.1"/>
    </source>
</evidence>
<accession>A0A8X6MNN3</accession>
<keyword evidence="3" id="KW-1185">Reference proteome</keyword>
<sequence>MNNRSTRRAEDLCLITLSLGSMSEGALDVSTQEETAHLKHSSPGSLKLSASKDENEARNGRELKLAKKEIDEIKR</sequence>
<reference evidence="2" key="1">
    <citation type="submission" date="2020-08" db="EMBL/GenBank/DDBJ databases">
        <title>Multicomponent nature underlies the extraordinary mechanical properties of spider dragline silk.</title>
        <authorList>
            <person name="Kono N."/>
            <person name="Nakamura H."/>
            <person name="Mori M."/>
            <person name="Yoshida Y."/>
            <person name="Ohtoshi R."/>
            <person name="Malay A.D."/>
            <person name="Moran D.A.P."/>
            <person name="Tomita M."/>
            <person name="Numata K."/>
            <person name="Arakawa K."/>
        </authorList>
    </citation>
    <scope>NUCLEOTIDE SEQUENCE</scope>
</reference>
<gene>
    <name evidence="2" type="ORF">NPIL_299121</name>
</gene>
<name>A0A8X6MNN3_NEPPI</name>
<proteinExistence type="predicted"/>
<comment type="caution">
    <text evidence="2">The sequence shown here is derived from an EMBL/GenBank/DDBJ whole genome shotgun (WGS) entry which is preliminary data.</text>
</comment>
<dbReference type="Proteomes" id="UP000887013">
    <property type="component" value="Unassembled WGS sequence"/>
</dbReference>
<evidence type="ECO:0000313" key="3">
    <source>
        <dbReference type="Proteomes" id="UP000887013"/>
    </source>
</evidence>
<dbReference type="EMBL" id="BMAW01000574">
    <property type="protein sequence ID" value="GFS69788.1"/>
    <property type="molecule type" value="Genomic_DNA"/>
</dbReference>
<evidence type="ECO:0000256" key="1">
    <source>
        <dbReference type="SAM" id="MobiDB-lite"/>
    </source>
</evidence>
<protein>
    <submittedName>
        <fullName evidence="2">Uncharacterized protein</fullName>
    </submittedName>
</protein>
<feature type="region of interest" description="Disordered" evidence="1">
    <location>
        <begin position="26"/>
        <end position="63"/>
    </location>
</feature>
<feature type="compositionally biased region" description="Basic and acidic residues" evidence="1">
    <location>
        <begin position="50"/>
        <end position="63"/>
    </location>
</feature>
<organism evidence="2 3">
    <name type="scientific">Nephila pilipes</name>
    <name type="common">Giant wood spider</name>
    <name type="synonym">Nephila maculata</name>
    <dbReference type="NCBI Taxonomy" id="299642"/>
    <lineage>
        <taxon>Eukaryota</taxon>
        <taxon>Metazoa</taxon>
        <taxon>Ecdysozoa</taxon>
        <taxon>Arthropoda</taxon>
        <taxon>Chelicerata</taxon>
        <taxon>Arachnida</taxon>
        <taxon>Araneae</taxon>
        <taxon>Araneomorphae</taxon>
        <taxon>Entelegynae</taxon>
        <taxon>Araneoidea</taxon>
        <taxon>Nephilidae</taxon>
        <taxon>Nephila</taxon>
    </lineage>
</organism>
<dbReference type="AlphaFoldDB" id="A0A8X6MNN3"/>